<comment type="caution">
    <text evidence="2">The sequence shown here is derived from an EMBL/GenBank/DDBJ whole genome shotgun (WGS) entry which is preliminary data.</text>
</comment>
<evidence type="ECO:0008006" key="4">
    <source>
        <dbReference type="Google" id="ProtNLM"/>
    </source>
</evidence>
<reference evidence="2 3" key="1">
    <citation type="submission" date="2019-10" db="EMBL/GenBank/DDBJ databases">
        <title>Pseudomonas dajingensis sp. nov., isolated from the profound head ulcers of farmed Murray cod (Maccullochella peelii peelii).</title>
        <authorList>
            <person name="Liu Y."/>
        </authorList>
    </citation>
    <scope>NUCLEOTIDE SEQUENCE [LARGE SCALE GENOMIC DNA]</scope>
    <source>
        <strain evidence="2 3">MC042</strain>
    </source>
</reference>
<dbReference type="RefSeq" id="WP_085598211.1">
    <property type="nucleotide sequence ID" value="NZ_CP191492.1"/>
</dbReference>
<name>A0A7X1U4Z7_9PSED</name>
<dbReference type="Proteomes" id="UP000486534">
    <property type="component" value="Unassembled WGS sequence"/>
</dbReference>
<sequence length="63" mass="7025">MSSQVQCLYCQQDSPPEAGHCQHCGMPLPARAAQAGARRQKRFMGFCIALTLFCLAMVLWLPR</sequence>
<keyword evidence="1" id="KW-0472">Membrane</keyword>
<evidence type="ECO:0000313" key="2">
    <source>
        <dbReference type="EMBL" id="MQA54555.1"/>
    </source>
</evidence>
<accession>A0A7X1U4Z7</accession>
<evidence type="ECO:0000313" key="3">
    <source>
        <dbReference type="Proteomes" id="UP000486534"/>
    </source>
</evidence>
<organism evidence="2 3">
    <name type="scientific">Pseudomonas piscis</name>
    <dbReference type="NCBI Taxonomy" id="2614538"/>
    <lineage>
        <taxon>Bacteria</taxon>
        <taxon>Pseudomonadati</taxon>
        <taxon>Pseudomonadota</taxon>
        <taxon>Gammaproteobacteria</taxon>
        <taxon>Pseudomonadales</taxon>
        <taxon>Pseudomonadaceae</taxon>
        <taxon>Pseudomonas</taxon>
    </lineage>
</organism>
<dbReference type="AlphaFoldDB" id="A0A7X1U4Z7"/>
<gene>
    <name evidence="2" type="ORF">GDH07_14660</name>
</gene>
<keyword evidence="1" id="KW-1133">Transmembrane helix</keyword>
<dbReference type="EMBL" id="WHUV01000002">
    <property type="protein sequence ID" value="MQA54555.1"/>
    <property type="molecule type" value="Genomic_DNA"/>
</dbReference>
<feature type="transmembrane region" description="Helical" evidence="1">
    <location>
        <begin position="43"/>
        <end position="61"/>
    </location>
</feature>
<proteinExistence type="predicted"/>
<evidence type="ECO:0000256" key="1">
    <source>
        <dbReference type="SAM" id="Phobius"/>
    </source>
</evidence>
<protein>
    <recommendedName>
        <fullName evidence="4">Protein DnrP</fullName>
    </recommendedName>
</protein>
<keyword evidence="1" id="KW-0812">Transmembrane</keyword>